<proteinExistence type="predicted"/>
<reference evidence="1 2" key="1">
    <citation type="journal article" date="2019" name="Sci. Rep.">
        <title>Orb-weaving spider Araneus ventricosus genome elucidates the spidroin gene catalogue.</title>
        <authorList>
            <person name="Kono N."/>
            <person name="Nakamura H."/>
            <person name="Ohtoshi R."/>
            <person name="Moran D.A.P."/>
            <person name="Shinohara A."/>
            <person name="Yoshida Y."/>
            <person name="Fujiwara M."/>
            <person name="Mori M."/>
            <person name="Tomita M."/>
            <person name="Arakawa K."/>
        </authorList>
    </citation>
    <scope>NUCLEOTIDE SEQUENCE [LARGE SCALE GENOMIC DNA]</scope>
</reference>
<accession>A0A4Y2NLI6</accession>
<evidence type="ECO:0000313" key="1">
    <source>
        <dbReference type="EMBL" id="GBN39704.1"/>
    </source>
</evidence>
<dbReference type="OrthoDB" id="6777793at2759"/>
<sequence length="133" mass="15322">MEEAEQVKNFCGVSFYTTEQHVDAKLSKVTRDNNDCKKFGDWFICHNHSHLGRIVIFAVNASPFLLPATVKYHIEKNLEGYPRAVQYLDSFMYVDERITSQDTGEEALLVSRLAKNIMKEAEMVMAKWINNDS</sequence>
<protein>
    <submittedName>
        <fullName evidence="1">Uncharacterized protein</fullName>
    </submittedName>
</protein>
<dbReference type="AlphaFoldDB" id="A0A4Y2NLI6"/>
<keyword evidence="2" id="KW-1185">Reference proteome</keyword>
<dbReference type="EMBL" id="BGPR01009392">
    <property type="protein sequence ID" value="GBN39704.1"/>
    <property type="molecule type" value="Genomic_DNA"/>
</dbReference>
<gene>
    <name evidence="1" type="ORF">AVEN_217450_1</name>
</gene>
<evidence type="ECO:0000313" key="2">
    <source>
        <dbReference type="Proteomes" id="UP000499080"/>
    </source>
</evidence>
<dbReference type="Proteomes" id="UP000499080">
    <property type="component" value="Unassembled WGS sequence"/>
</dbReference>
<organism evidence="1 2">
    <name type="scientific">Araneus ventricosus</name>
    <name type="common">Orbweaver spider</name>
    <name type="synonym">Epeira ventricosa</name>
    <dbReference type="NCBI Taxonomy" id="182803"/>
    <lineage>
        <taxon>Eukaryota</taxon>
        <taxon>Metazoa</taxon>
        <taxon>Ecdysozoa</taxon>
        <taxon>Arthropoda</taxon>
        <taxon>Chelicerata</taxon>
        <taxon>Arachnida</taxon>
        <taxon>Araneae</taxon>
        <taxon>Araneomorphae</taxon>
        <taxon>Entelegynae</taxon>
        <taxon>Araneoidea</taxon>
        <taxon>Araneidae</taxon>
        <taxon>Araneus</taxon>
    </lineage>
</organism>
<comment type="caution">
    <text evidence="1">The sequence shown here is derived from an EMBL/GenBank/DDBJ whole genome shotgun (WGS) entry which is preliminary data.</text>
</comment>
<name>A0A4Y2NLI6_ARAVE</name>